<protein>
    <submittedName>
        <fullName evidence="2">Uncharacterized protein</fullName>
    </submittedName>
</protein>
<organism evidence="2">
    <name type="scientific">Tanacetum cinerariifolium</name>
    <name type="common">Dalmatian daisy</name>
    <name type="synonym">Chrysanthemum cinerariifolium</name>
    <dbReference type="NCBI Taxonomy" id="118510"/>
    <lineage>
        <taxon>Eukaryota</taxon>
        <taxon>Viridiplantae</taxon>
        <taxon>Streptophyta</taxon>
        <taxon>Embryophyta</taxon>
        <taxon>Tracheophyta</taxon>
        <taxon>Spermatophyta</taxon>
        <taxon>Magnoliopsida</taxon>
        <taxon>eudicotyledons</taxon>
        <taxon>Gunneridae</taxon>
        <taxon>Pentapetalae</taxon>
        <taxon>asterids</taxon>
        <taxon>campanulids</taxon>
        <taxon>Asterales</taxon>
        <taxon>Asteraceae</taxon>
        <taxon>Asteroideae</taxon>
        <taxon>Anthemideae</taxon>
        <taxon>Anthemidinae</taxon>
        <taxon>Tanacetum</taxon>
    </lineage>
</organism>
<reference evidence="2" key="1">
    <citation type="journal article" date="2019" name="Sci. Rep.">
        <title>Draft genome of Tanacetum cinerariifolium, the natural source of mosquito coil.</title>
        <authorList>
            <person name="Yamashiro T."/>
            <person name="Shiraishi A."/>
            <person name="Satake H."/>
            <person name="Nakayama K."/>
        </authorList>
    </citation>
    <scope>NUCLEOTIDE SEQUENCE</scope>
</reference>
<feature type="compositionally biased region" description="Basic residues" evidence="1">
    <location>
        <begin position="47"/>
        <end position="61"/>
    </location>
</feature>
<feature type="non-terminal residue" evidence="2">
    <location>
        <position position="1"/>
    </location>
</feature>
<evidence type="ECO:0000256" key="1">
    <source>
        <dbReference type="SAM" id="MobiDB-lite"/>
    </source>
</evidence>
<gene>
    <name evidence="2" type="ORF">Tci_919338</name>
</gene>
<dbReference type="AlphaFoldDB" id="A0A699WKK6"/>
<name>A0A699WKK6_TANCI</name>
<feature type="region of interest" description="Disordered" evidence="1">
    <location>
        <begin position="1"/>
        <end position="61"/>
    </location>
</feature>
<sequence>QRGLQPEGVDRQARLRQRRSDADPDLLEQGRRGRLPRQPQRDGDLHPHRRQRPQNRLRRHD</sequence>
<comment type="caution">
    <text evidence="2">The sequence shown here is derived from an EMBL/GenBank/DDBJ whole genome shotgun (WGS) entry which is preliminary data.</text>
</comment>
<dbReference type="EMBL" id="BKCJ011697593">
    <property type="protein sequence ID" value="GFD47369.1"/>
    <property type="molecule type" value="Genomic_DNA"/>
</dbReference>
<evidence type="ECO:0000313" key="2">
    <source>
        <dbReference type="EMBL" id="GFD47369.1"/>
    </source>
</evidence>
<feature type="compositionally biased region" description="Basic and acidic residues" evidence="1">
    <location>
        <begin position="8"/>
        <end position="22"/>
    </location>
</feature>
<accession>A0A699WKK6</accession>
<proteinExistence type="predicted"/>